<dbReference type="Pfam" id="PF00563">
    <property type="entry name" value="EAL"/>
    <property type="match status" value="1"/>
</dbReference>
<dbReference type="PANTHER" id="PTHR33121">
    <property type="entry name" value="CYCLIC DI-GMP PHOSPHODIESTERASE PDEF"/>
    <property type="match status" value="1"/>
</dbReference>
<dbReference type="SUPFAM" id="SSF141868">
    <property type="entry name" value="EAL domain-like"/>
    <property type="match status" value="1"/>
</dbReference>
<gene>
    <name evidence="3" type="ORF">EET67_15565</name>
</gene>
<dbReference type="OrthoDB" id="1673646at2"/>
<organism evidence="3 4">
    <name type="scientific">Borborobacter arsenicus</name>
    <dbReference type="NCBI Taxonomy" id="1851146"/>
    <lineage>
        <taxon>Bacteria</taxon>
        <taxon>Pseudomonadati</taxon>
        <taxon>Pseudomonadota</taxon>
        <taxon>Alphaproteobacteria</taxon>
        <taxon>Hyphomicrobiales</taxon>
        <taxon>Phyllobacteriaceae</taxon>
        <taxon>Borborobacter</taxon>
    </lineage>
</organism>
<evidence type="ECO:0000313" key="3">
    <source>
        <dbReference type="EMBL" id="RUM96953.1"/>
    </source>
</evidence>
<keyword evidence="4" id="KW-1185">Reference proteome</keyword>
<reference evidence="3 4" key="1">
    <citation type="submission" date="2018-11" db="EMBL/GenBank/DDBJ databases">
        <title>Pseudaminobacter arsenicus sp. nov., an arsenic-resistant bacterium isolated from arsenic-rich aquifers.</title>
        <authorList>
            <person name="Mu Y."/>
        </authorList>
    </citation>
    <scope>NUCLEOTIDE SEQUENCE [LARGE SCALE GENOMIC DNA]</scope>
    <source>
        <strain evidence="3 4">CB3</strain>
    </source>
</reference>
<accession>A0A432V3Y7</accession>
<dbReference type="PANTHER" id="PTHR33121:SF76">
    <property type="entry name" value="SIGNALING PROTEIN"/>
    <property type="match status" value="1"/>
</dbReference>
<dbReference type="PROSITE" id="PS50883">
    <property type="entry name" value="EAL"/>
    <property type="match status" value="1"/>
</dbReference>
<comment type="caution">
    <text evidence="3">The sequence shown here is derived from an EMBL/GenBank/DDBJ whole genome shotgun (WGS) entry which is preliminary data.</text>
</comment>
<proteinExistence type="predicted"/>
<dbReference type="InterPro" id="IPR050706">
    <property type="entry name" value="Cyclic-di-GMP_PDE-like"/>
</dbReference>
<dbReference type="CDD" id="cd01948">
    <property type="entry name" value="EAL"/>
    <property type="match status" value="1"/>
</dbReference>
<feature type="region of interest" description="Disordered" evidence="1">
    <location>
        <begin position="273"/>
        <end position="296"/>
    </location>
</feature>
<dbReference type="Proteomes" id="UP000281647">
    <property type="component" value="Unassembled WGS sequence"/>
</dbReference>
<dbReference type="AlphaFoldDB" id="A0A432V3Y7"/>
<feature type="domain" description="EAL" evidence="2">
    <location>
        <begin position="8"/>
        <end position="265"/>
    </location>
</feature>
<dbReference type="InterPro" id="IPR035919">
    <property type="entry name" value="EAL_sf"/>
</dbReference>
<name>A0A432V3Y7_9HYPH</name>
<dbReference type="EMBL" id="RKST01000015">
    <property type="protein sequence ID" value="RUM96953.1"/>
    <property type="molecule type" value="Genomic_DNA"/>
</dbReference>
<evidence type="ECO:0000313" key="4">
    <source>
        <dbReference type="Proteomes" id="UP000281647"/>
    </source>
</evidence>
<sequence length="296" mass="32508">MSSSIGLAHIIRQDDGSATGTWNGFTLKTAFQPIFAFRDGKLHIVAFEGLLRPFLSGEPMPPLEFFRIVPASERLHVETLARTLHLLNAAACLDPVATIFINFDPSLFSERAITESVLRDIRLVLHEAGIDPRRVVCELTEQKTTSQEALYAFVEALRANGLRIAVDDYGSEESDITRVRELRPDVVKFDAAWVARLMDSGAGFALLTALVDSFAARGIDTVFEGIEEDWQLELAERSGAAMVQGFVLARPQIMPGQLAAQVAQQQPDVPPMIPPAPDTTHRGNSAGKTFGRRTRP</sequence>
<dbReference type="InterPro" id="IPR001633">
    <property type="entry name" value="EAL_dom"/>
</dbReference>
<evidence type="ECO:0000256" key="1">
    <source>
        <dbReference type="SAM" id="MobiDB-lite"/>
    </source>
</evidence>
<dbReference type="SMART" id="SM00052">
    <property type="entry name" value="EAL"/>
    <property type="match status" value="1"/>
</dbReference>
<protein>
    <submittedName>
        <fullName evidence="3">EAL domain-containing protein</fullName>
    </submittedName>
</protein>
<dbReference type="Gene3D" id="3.20.20.450">
    <property type="entry name" value="EAL domain"/>
    <property type="match status" value="1"/>
</dbReference>
<dbReference type="GO" id="GO:0071111">
    <property type="term" value="F:cyclic-guanylate-specific phosphodiesterase activity"/>
    <property type="evidence" value="ECO:0007669"/>
    <property type="project" value="InterPro"/>
</dbReference>
<dbReference type="RefSeq" id="WP_128627454.1">
    <property type="nucleotide sequence ID" value="NZ_RKST01000015.1"/>
</dbReference>
<evidence type="ECO:0000259" key="2">
    <source>
        <dbReference type="PROSITE" id="PS50883"/>
    </source>
</evidence>